<dbReference type="RefSeq" id="WP_183124476.1">
    <property type="nucleotide sequence ID" value="NZ_JACJHR010000025.1"/>
</dbReference>
<reference evidence="2 3" key="1">
    <citation type="submission" date="2020-08" db="EMBL/GenBank/DDBJ databases">
        <title>Amycolatopsis echigonensis JCM 21831.</title>
        <authorList>
            <person name="Tedsree N."/>
            <person name="Kuncharoen N."/>
            <person name="Likhitwitayawuid K."/>
            <person name="Tanasupawat S."/>
        </authorList>
    </citation>
    <scope>NUCLEOTIDE SEQUENCE [LARGE SCALE GENOMIC DNA]</scope>
    <source>
        <strain evidence="2 3">JCM 21831</strain>
    </source>
</reference>
<evidence type="ECO:0000313" key="2">
    <source>
        <dbReference type="EMBL" id="MBB2501187.1"/>
    </source>
</evidence>
<accession>A0A8E1VZH0</accession>
<evidence type="ECO:0000256" key="1">
    <source>
        <dbReference type="SAM" id="MobiDB-lite"/>
    </source>
</evidence>
<comment type="caution">
    <text evidence="2">The sequence shown here is derived from an EMBL/GenBank/DDBJ whole genome shotgun (WGS) entry which is preliminary data.</text>
</comment>
<feature type="region of interest" description="Disordered" evidence="1">
    <location>
        <begin position="405"/>
        <end position="481"/>
    </location>
</feature>
<dbReference type="EMBL" id="JACJHR010000025">
    <property type="protein sequence ID" value="MBB2501187.1"/>
    <property type="molecule type" value="Genomic_DNA"/>
</dbReference>
<dbReference type="AlphaFoldDB" id="A0A8E1VZH0"/>
<evidence type="ECO:0000313" key="3">
    <source>
        <dbReference type="Proteomes" id="UP000550260"/>
    </source>
</evidence>
<gene>
    <name evidence="2" type="ORF">H5411_18880</name>
</gene>
<protein>
    <submittedName>
        <fullName evidence="2">Uncharacterized protein</fullName>
    </submittedName>
</protein>
<organism evidence="2 3">
    <name type="scientific">Amycolatopsis echigonensis</name>
    <dbReference type="NCBI Taxonomy" id="2576905"/>
    <lineage>
        <taxon>Bacteria</taxon>
        <taxon>Bacillati</taxon>
        <taxon>Actinomycetota</taxon>
        <taxon>Actinomycetes</taxon>
        <taxon>Pseudonocardiales</taxon>
        <taxon>Pseudonocardiaceae</taxon>
        <taxon>Amycolatopsis</taxon>
    </lineage>
</organism>
<feature type="compositionally biased region" description="Acidic residues" evidence="1">
    <location>
        <begin position="465"/>
        <end position="481"/>
    </location>
</feature>
<name>A0A8E1VZH0_9PSEU</name>
<sequence length="481" mass="50986">MIDDLTSRTGQPEFRDFAQAAEDVLNDYDNGLVAAEGEHAATGQRWLWPAALFRRLSAAGVPRDLARTVAADTYAAVALRQQHRQTGPAREIQARFDALVDKVAAGTGPELAVADYREDIAGWRGDGRAQGLFATPVPVSFADGTVLPDGMELAGIRETGARRAIVAPLVEAGIDGCDAARAAGTADTRPWAGASDVPGVSDAVARYWARIELAWEEPERARAGVLAEVAAQAAIGQFLSLRAEGMAAGEAAAVAAAGDPVAVHAIAGFVQRCRDGAAEDEAELDAVEAAAVAAEDGEDYRGLTPRADELPGYGEIRTEAEEALAWHTPGLAPPTAEDRVEGEVVGRFERLARCGMDRATAARLAVADTAERRALAREERESAVFGEAMTVVVDAATDLHEHLEAQLPRWPGDDDEDEDGETDEAPGGLGRAVAESGRAVDDAEAALGRWPDDEDEESCGYWADASDDDCCDDWDDEWDGR</sequence>
<dbReference type="Proteomes" id="UP000550260">
    <property type="component" value="Unassembled WGS sequence"/>
</dbReference>
<feature type="compositionally biased region" description="Acidic residues" evidence="1">
    <location>
        <begin position="413"/>
        <end position="424"/>
    </location>
</feature>
<proteinExistence type="predicted"/>